<evidence type="ECO:0000313" key="2">
    <source>
        <dbReference type="Proteomes" id="UP000011135"/>
    </source>
</evidence>
<comment type="caution">
    <text evidence="1">The sequence shown here is derived from an EMBL/GenBank/DDBJ whole genome shotgun (WGS) entry which is preliminary data.</text>
</comment>
<name>L8JUQ4_9BACT</name>
<organism evidence="1 2">
    <name type="scientific">Fulvivirga imtechensis AK7</name>
    <dbReference type="NCBI Taxonomy" id="1237149"/>
    <lineage>
        <taxon>Bacteria</taxon>
        <taxon>Pseudomonadati</taxon>
        <taxon>Bacteroidota</taxon>
        <taxon>Cytophagia</taxon>
        <taxon>Cytophagales</taxon>
        <taxon>Fulvivirgaceae</taxon>
        <taxon>Fulvivirga</taxon>
    </lineage>
</organism>
<gene>
    <name evidence="1" type="ORF">C900_02894</name>
</gene>
<evidence type="ECO:0000313" key="1">
    <source>
        <dbReference type="EMBL" id="ELR71279.1"/>
    </source>
</evidence>
<dbReference type="AlphaFoldDB" id="L8JUQ4"/>
<reference evidence="1 2" key="1">
    <citation type="submission" date="2012-12" db="EMBL/GenBank/DDBJ databases">
        <title>Genome assembly of Fulvivirga imtechensis AK7.</title>
        <authorList>
            <person name="Nupur N."/>
            <person name="Khatri I."/>
            <person name="Kumar R."/>
            <person name="Subramanian S."/>
            <person name="Pinnaka A."/>
        </authorList>
    </citation>
    <scope>NUCLEOTIDE SEQUENCE [LARGE SCALE GENOMIC DNA]</scope>
    <source>
        <strain evidence="1 2">AK7</strain>
    </source>
</reference>
<protein>
    <submittedName>
        <fullName evidence="1">Uncharacterized protein</fullName>
    </submittedName>
</protein>
<dbReference type="EMBL" id="AMZN01000043">
    <property type="protein sequence ID" value="ELR71279.1"/>
    <property type="molecule type" value="Genomic_DNA"/>
</dbReference>
<sequence length="45" mass="4972">MRKSYLNGLASFIKLVLVTLDQFRSLNITNGKYPGLAQEVSNAIS</sequence>
<keyword evidence="2" id="KW-1185">Reference proteome</keyword>
<dbReference type="Proteomes" id="UP000011135">
    <property type="component" value="Unassembled WGS sequence"/>
</dbReference>
<dbReference type="STRING" id="1237149.C900_02894"/>
<accession>L8JUQ4</accession>
<proteinExistence type="predicted"/>